<name>A0ABN8FT91_9BACL</name>
<accession>A0ABN8FT91</accession>
<evidence type="ECO:0000313" key="1">
    <source>
        <dbReference type="EMBL" id="CAH1190342.1"/>
    </source>
</evidence>
<organism evidence="1 2">
    <name type="scientific">Paenibacillus plantiphilus</name>
    <dbReference type="NCBI Taxonomy" id="2905650"/>
    <lineage>
        <taxon>Bacteria</taxon>
        <taxon>Bacillati</taxon>
        <taxon>Bacillota</taxon>
        <taxon>Bacilli</taxon>
        <taxon>Bacillales</taxon>
        <taxon>Paenibacillaceae</taxon>
        <taxon>Paenibacillus</taxon>
    </lineage>
</organism>
<reference evidence="1" key="1">
    <citation type="submission" date="2022-01" db="EMBL/GenBank/DDBJ databases">
        <authorList>
            <person name="Criscuolo A."/>
        </authorList>
    </citation>
    <scope>NUCLEOTIDE SEQUENCE</scope>
    <source>
        <strain evidence="1">CIP111893</strain>
    </source>
</reference>
<evidence type="ECO:0000313" key="2">
    <source>
        <dbReference type="Proteomes" id="UP000838686"/>
    </source>
</evidence>
<sequence>MSGYPGYMRDGVDYTKCGECRKETRSNETHWFEDKLLCLPCHKSVTTPLIESFTEDYENGACDGEEEIKCPYCGHDNEPVDLFDGGEPKEWTCGRCGLEFDLEIEYSYTFSTERKREDAAHE</sequence>
<keyword evidence="2" id="KW-1185">Reference proteome</keyword>
<dbReference type="EMBL" id="CAKMMF010000001">
    <property type="protein sequence ID" value="CAH1190342.1"/>
    <property type="molecule type" value="Genomic_DNA"/>
</dbReference>
<comment type="caution">
    <text evidence="1">The sequence shown here is derived from an EMBL/GenBank/DDBJ whole genome shotgun (WGS) entry which is preliminary data.</text>
</comment>
<dbReference type="RefSeq" id="WP_236338493.1">
    <property type="nucleotide sequence ID" value="NZ_CAKMMF010000001.1"/>
</dbReference>
<protein>
    <submittedName>
        <fullName evidence="1">Uncharacterized protein</fullName>
    </submittedName>
</protein>
<dbReference type="Proteomes" id="UP000838686">
    <property type="component" value="Unassembled WGS sequence"/>
</dbReference>
<gene>
    <name evidence="1" type="ORF">PAECIP111893_00284</name>
</gene>
<proteinExistence type="predicted"/>